<dbReference type="SUPFAM" id="SSF88723">
    <property type="entry name" value="PIN domain-like"/>
    <property type="match status" value="1"/>
</dbReference>
<dbReference type="EMBL" id="JAFBCP010000001">
    <property type="protein sequence ID" value="MBM7816483.1"/>
    <property type="molecule type" value="Genomic_DNA"/>
</dbReference>
<evidence type="ECO:0008006" key="3">
    <source>
        <dbReference type="Google" id="ProtNLM"/>
    </source>
</evidence>
<gene>
    <name evidence="1" type="ORF">JOE56_001177</name>
</gene>
<name>A0ABS2SJP9_9MICO</name>
<proteinExistence type="predicted"/>
<organism evidence="1 2">
    <name type="scientific">Brevibacterium paucivorans</name>
    <dbReference type="NCBI Taxonomy" id="170994"/>
    <lineage>
        <taxon>Bacteria</taxon>
        <taxon>Bacillati</taxon>
        <taxon>Actinomycetota</taxon>
        <taxon>Actinomycetes</taxon>
        <taxon>Micrococcales</taxon>
        <taxon>Brevibacteriaceae</taxon>
        <taxon>Brevibacterium</taxon>
    </lineage>
</organism>
<dbReference type="Proteomes" id="UP000809290">
    <property type="component" value="Unassembled WGS sequence"/>
</dbReference>
<protein>
    <recommendedName>
        <fullName evidence="3">DUF4411 domain-containing protein</fullName>
    </recommendedName>
</protein>
<comment type="caution">
    <text evidence="1">The sequence shown here is derived from an EMBL/GenBank/DDBJ whole genome shotgun (WGS) entry which is preliminary data.</text>
</comment>
<sequence length="162" mass="18478">MYLLDSNVFIEAKNRYYAADIAPGFWTWLELVHQQSIACSIEAVRSELLVGDDELAEWADTHASFFRQIDQQTTQHFAHLSTWAHSQNFKPSAVTEFTSNHADYLLIAYAMAHGHTIVTMEKPQPKARRRILIPDVCKAMKVNTVDTFGMLRKTGARLILQP</sequence>
<evidence type="ECO:0000313" key="1">
    <source>
        <dbReference type="EMBL" id="MBM7816483.1"/>
    </source>
</evidence>
<dbReference type="InterPro" id="IPR016541">
    <property type="entry name" value="UCP008505"/>
</dbReference>
<keyword evidence="2" id="KW-1185">Reference proteome</keyword>
<reference evidence="1 2" key="1">
    <citation type="submission" date="2021-01" db="EMBL/GenBank/DDBJ databases">
        <title>Sequencing the genomes of 1000 actinobacteria strains.</title>
        <authorList>
            <person name="Klenk H.-P."/>
        </authorList>
    </citation>
    <scope>NUCLEOTIDE SEQUENCE [LARGE SCALE GENOMIC DNA]</scope>
    <source>
        <strain evidence="1 2">DSM 13657</strain>
    </source>
</reference>
<evidence type="ECO:0000313" key="2">
    <source>
        <dbReference type="Proteomes" id="UP000809290"/>
    </source>
</evidence>
<dbReference type="Gene3D" id="3.40.50.1010">
    <property type="entry name" value="5'-nuclease"/>
    <property type="match status" value="1"/>
</dbReference>
<dbReference type="RefSeq" id="WP_204515250.1">
    <property type="nucleotide sequence ID" value="NZ_JAFBCP010000001.1"/>
</dbReference>
<dbReference type="Pfam" id="PF14367">
    <property type="entry name" value="DUF4411"/>
    <property type="match status" value="1"/>
</dbReference>
<accession>A0ABS2SJP9</accession>
<dbReference type="InterPro" id="IPR029060">
    <property type="entry name" value="PIN-like_dom_sf"/>
</dbReference>